<keyword evidence="3" id="KW-0540">Nuclease</keyword>
<proteinExistence type="predicted"/>
<feature type="signal peptide" evidence="1">
    <location>
        <begin position="1"/>
        <end position="24"/>
    </location>
</feature>
<keyword evidence="1" id="KW-0732">Signal</keyword>
<dbReference type="OrthoDB" id="9793162at2"/>
<dbReference type="EMBL" id="CP033459">
    <property type="protein sequence ID" value="QFQ13328.1"/>
    <property type="molecule type" value="Genomic_DNA"/>
</dbReference>
<dbReference type="PANTHER" id="PTHR12121:SF36">
    <property type="entry name" value="ENDONUCLEASE_EXONUCLEASE_PHOSPHATASE DOMAIN-CONTAINING PROTEIN"/>
    <property type="match status" value="1"/>
</dbReference>
<sequence length="285" mass="32796">MKKCAILIFVFLTTFLCITLPCHAQRLNVMSFNIRYQNKQDGNNAWVYRKDNVVYFLNEHHPDVFGLQEVLDEQYIFLCNNLSDYAAVGVGRDDGMRKGEYMPVFFLKNRYKLIDSGTFWLSETPNEVSRGWDAACNRICTWVILKHRKSGKRFLFACTHLDHKGKTSRSNAAILIKQRLESISSGLPIVLVGDFNVSEKSEVYETMCSKPYAFNDTWKVAQKCEGLTYTFNGFGKYDATNGNKIDYIFVSPGMKIKNATIFDSHIAEGRYLSDHNAIWAEIEEY</sequence>
<accession>A0A5P8E8Q7</accession>
<dbReference type="KEGG" id="alq:C7Y71_010075"/>
<gene>
    <name evidence="3" type="ORF">C7Y71_010075</name>
</gene>
<keyword evidence="3" id="KW-0269">Exonuclease</keyword>
<name>A0A5P8E8Q7_9BACT</name>
<dbReference type="InterPro" id="IPR050410">
    <property type="entry name" value="CCR4/nocturin_mRNA_transcr"/>
</dbReference>
<dbReference type="InterPro" id="IPR005135">
    <property type="entry name" value="Endo/exonuclease/phosphatase"/>
</dbReference>
<dbReference type="InterPro" id="IPR036691">
    <property type="entry name" value="Endo/exonu/phosph_ase_sf"/>
</dbReference>
<dbReference type="GO" id="GO:0000175">
    <property type="term" value="F:3'-5'-RNA exonuclease activity"/>
    <property type="evidence" value="ECO:0007669"/>
    <property type="project" value="TreeGrafter"/>
</dbReference>
<reference evidence="3 4" key="1">
    <citation type="submission" date="2018-11" db="EMBL/GenBank/DDBJ databases">
        <authorList>
            <person name="Na S.W."/>
            <person name="Baik M."/>
        </authorList>
    </citation>
    <scope>NUCLEOTIDE SEQUENCE [LARGE SCALE GENOMIC DNA]</scope>
    <source>
        <strain evidence="3 4">E39</strain>
    </source>
</reference>
<organism evidence="3 4">
    <name type="scientific">Pseudoprevotella muciniphila</name>
    <dbReference type="NCBI Taxonomy" id="2133944"/>
    <lineage>
        <taxon>Bacteria</taxon>
        <taxon>Pseudomonadati</taxon>
        <taxon>Bacteroidota</taxon>
        <taxon>Bacteroidia</taxon>
        <taxon>Bacteroidales</taxon>
        <taxon>Prevotellaceae</taxon>
        <taxon>Pseudoprevotella</taxon>
    </lineage>
</organism>
<dbReference type="Proteomes" id="UP000249375">
    <property type="component" value="Chromosome"/>
</dbReference>
<dbReference type="Pfam" id="PF03372">
    <property type="entry name" value="Exo_endo_phos"/>
    <property type="match status" value="1"/>
</dbReference>
<protein>
    <submittedName>
        <fullName evidence="3">Endonuclease/exonuclease/phosphatase family protein</fullName>
    </submittedName>
</protein>
<dbReference type="SUPFAM" id="SSF56219">
    <property type="entry name" value="DNase I-like"/>
    <property type="match status" value="1"/>
</dbReference>
<dbReference type="PANTHER" id="PTHR12121">
    <property type="entry name" value="CARBON CATABOLITE REPRESSOR PROTEIN 4"/>
    <property type="match status" value="1"/>
</dbReference>
<dbReference type="Gene3D" id="3.60.10.10">
    <property type="entry name" value="Endonuclease/exonuclease/phosphatase"/>
    <property type="match status" value="1"/>
</dbReference>
<evidence type="ECO:0000313" key="4">
    <source>
        <dbReference type="Proteomes" id="UP000249375"/>
    </source>
</evidence>
<dbReference type="AlphaFoldDB" id="A0A5P8E8Q7"/>
<evidence type="ECO:0000259" key="2">
    <source>
        <dbReference type="Pfam" id="PF03372"/>
    </source>
</evidence>
<keyword evidence="4" id="KW-1185">Reference proteome</keyword>
<keyword evidence="3" id="KW-0378">Hydrolase</keyword>
<dbReference type="GO" id="GO:0004519">
    <property type="term" value="F:endonuclease activity"/>
    <property type="evidence" value="ECO:0007669"/>
    <property type="project" value="UniProtKB-KW"/>
</dbReference>
<feature type="domain" description="Endonuclease/exonuclease/phosphatase" evidence="2">
    <location>
        <begin position="30"/>
        <end position="275"/>
    </location>
</feature>
<feature type="chain" id="PRO_5024404458" evidence="1">
    <location>
        <begin position="25"/>
        <end position="285"/>
    </location>
</feature>
<dbReference type="CDD" id="cd09083">
    <property type="entry name" value="EEP-1"/>
    <property type="match status" value="1"/>
</dbReference>
<evidence type="ECO:0000256" key="1">
    <source>
        <dbReference type="SAM" id="SignalP"/>
    </source>
</evidence>
<evidence type="ECO:0000313" key="3">
    <source>
        <dbReference type="EMBL" id="QFQ13328.1"/>
    </source>
</evidence>
<keyword evidence="3" id="KW-0255">Endonuclease</keyword>